<dbReference type="AlphaFoldDB" id="A0A2Z7B9S7"/>
<evidence type="ECO:0000313" key="1">
    <source>
        <dbReference type="EMBL" id="KZV30717.1"/>
    </source>
</evidence>
<organism evidence="1 2">
    <name type="scientific">Dorcoceras hygrometricum</name>
    <dbReference type="NCBI Taxonomy" id="472368"/>
    <lineage>
        <taxon>Eukaryota</taxon>
        <taxon>Viridiplantae</taxon>
        <taxon>Streptophyta</taxon>
        <taxon>Embryophyta</taxon>
        <taxon>Tracheophyta</taxon>
        <taxon>Spermatophyta</taxon>
        <taxon>Magnoliopsida</taxon>
        <taxon>eudicotyledons</taxon>
        <taxon>Gunneridae</taxon>
        <taxon>Pentapetalae</taxon>
        <taxon>asterids</taxon>
        <taxon>lamiids</taxon>
        <taxon>Lamiales</taxon>
        <taxon>Gesneriaceae</taxon>
        <taxon>Didymocarpoideae</taxon>
        <taxon>Trichosporeae</taxon>
        <taxon>Loxocarpinae</taxon>
        <taxon>Dorcoceras</taxon>
    </lineage>
</organism>
<keyword evidence="2" id="KW-1185">Reference proteome</keyword>
<sequence length="161" mass="18528">MSIKQMRTQSSIGNLQNHLLSRIDDLEKASANARTQQDQDLRDLFKSIRQEVQIQKTALSYEVHEFKKGVRAQSGIFTTDLADIRKEVRDLSKEFDDKLASNRNDLLEFRVETQEQYSTLRDNLAELIAFVTRGRDDKKGKWVAAMAEVSLLLKIEANLDL</sequence>
<dbReference type="EMBL" id="KV007909">
    <property type="protein sequence ID" value="KZV30717.1"/>
    <property type="molecule type" value="Genomic_DNA"/>
</dbReference>
<evidence type="ECO:0000313" key="2">
    <source>
        <dbReference type="Proteomes" id="UP000250235"/>
    </source>
</evidence>
<protein>
    <recommendedName>
        <fullName evidence="3">SF-assemblin</fullName>
    </recommendedName>
</protein>
<evidence type="ECO:0008006" key="3">
    <source>
        <dbReference type="Google" id="ProtNLM"/>
    </source>
</evidence>
<accession>A0A2Z7B9S7</accession>
<dbReference type="Proteomes" id="UP000250235">
    <property type="component" value="Unassembled WGS sequence"/>
</dbReference>
<reference evidence="1 2" key="1">
    <citation type="journal article" date="2015" name="Proc. Natl. Acad. Sci. U.S.A.">
        <title>The resurrection genome of Boea hygrometrica: A blueprint for survival of dehydration.</title>
        <authorList>
            <person name="Xiao L."/>
            <person name="Yang G."/>
            <person name="Zhang L."/>
            <person name="Yang X."/>
            <person name="Zhao S."/>
            <person name="Ji Z."/>
            <person name="Zhou Q."/>
            <person name="Hu M."/>
            <person name="Wang Y."/>
            <person name="Chen M."/>
            <person name="Xu Y."/>
            <person name="Jin H."/>
            <person name="Xiao X."/>
            <person name="Hu G."/>
            <person name="Bao F."/>
            <person name="Hu Y."/>
            <person name="Wan P."/>
            <person name="Li L."/>
            <person name="Deng X."/>
            <person name="Kuang T."/>
            <person name="Xiang C."/>
            <person name="Zhu J.K."/>
            <person name="Oliver M.J."/>
            <person name="He Y."/>
        </authorList>
    </citation>
    <scope>NUCLEOTIDE SEQUENCE [LARGE SCALE GENOMIC DNA]</scope>
    <source>
        <strain evidence="2">cv. XS01</strain>
    </source>
</reference>
<proteinExistence type="predicted"/>
<name>A0A2Z7B9S7_9LAMI</name>
<gene>
    <name evidence="1" type="ORF">F511_06975</name>
</gene>